<dbReference type="Gene3D" id="3.30.530.20">
    <property type="match status" value="1"/>
</dbReference>
<name>A0A7Y9LBR2_9ACTN</name>
<reference evidence="3 4" key="1">
    <citation type="submission" date="2020-07" db="EMBL/GenBank/DDBJ databases">
        <title>Sequencing the genomes of 1000 actinobacteria strains.</title>
        <authorList>
            <person name="Klenk H.-P."/>
        </authorList>
    </citation>
    <scope>NUCLEOTIDE SEQUENCE [LARGE SCALE GENOMIC DNA]</scope>
    <source>
        <strain evidence="3 4">DSM 22083</strain>
    </source>
</reference>
<evidence type="ECO:0000256" key="1">
    <source>
        <dbReference type="ARBA" id="ARBA00006817"/>
    </source>
</evidence>
<dbReference type="Pfam" id="PF08327">
    <property type="entry name" value="AHSA1"/>
    <property type="match status" value="1"/>
</dbReference>
<dbReference type="EMBL" id="JACCBU010000001">
    <property type="protein sequence ID" value="NYE70920.1"/>
    <property type="molecule type" value="Genomic_DNA"/>
</dbReference>
<evidence type="ECO:0000259" key="2">
    <source>
        <dbReference type="Pfam" id="PF08327"/>
    </source>
</evidence>
<evidence type="ECO:0000313" key="4">
    <source>
        <dbReference type="Proteomes" id="UP000569914"/>
    </source>
</evidence>
<dbReference type="InterPro" id="IPR023393">
    <property type="entry name" value="START-like_dom_sf"/>
</dbReference>
<feature type="domain" description="Activator of Hsp90 ATPase homologue 1/2-like C-terminal" evidence="2">
    <location>
        <begin position="23"/>
        <end position="132"/>
    </location>
</feature>
<protein>
    <submittedName>
        <fullName evidence="3">Uncharacterized protein YndB with AHSA1/START domain</fullName>
    </submittedName>
</protein>
<organism evidence="3 4">
    <name type="scientific">Microlunatus parietis</name>
    <dbReference type="NCBI Taxonomy" id="682979"/>
    <lineage>
        <taxon>Bacteria</taxon>
        <taxon>Bacillati</taxon>
        <taxon>Actinomycetota</taxon>
        <taxon>Actinomycetes</taxon>
        <taxon>Propionibacteriales</taxon>
        <taxon>Propionibacteriaceae</taxon>
        <taxon>Microlunatus</taxon>
    </lineage>
</organism>
<comment type="similarity">
    <text evidence="1">Belongs to the AHA1 family.</text>
</comment>
<keyword evidence="4" id="KW-1185">Reference proteome</keyword>
<dbReference type="SUPFAM" id="SSF55961">
    <property type="entry name" value="Bet v1-like"/>
    <property type="match status" value="1"/>
</dbReference>
<dbReference type="Proteomes" id="UP000569914">
    <property type="component" value="Unassembled WGS sequence"/>
</dbReference>
<dbReference type="RefSeq" id="WP_179750737.1">
    <property type="nucleotide sequence ID" value="NZ_JACCBU010000001.1"/>
</dbReference>
<sequence length="160" mass="17228">MTEATLQLTQAPTVQVAMLIRRPAAEVFQAFADPAVTTRFWFTRSSGPLTQGAEVTWDWEMYGVSAKARVDELIKNKLIKFHWTNDGMTAVEFRFTPHGDDATFVEVTESGLSGTGDELAAYAVGSAEGFTIALCSAKALLEHGIALNGVADRFPNGLGG</sequence>
<proteinExistence type="inferred from homology"/>
<dbReference type="AlphaFoldDB" id="A0A7Y9LBR2"/>
<comment type="caution">
    <text evidence="3">The sequence shown here is derived from an EMBL/GenBank/DDBJ whole genome shotgun (WGS) entry which is preliminary data.</text>
</comment>
<dbReference type="CDD" id="cd08901">
    <property type="entry name" value="SRPBCC_CalC_Aha1-like_8"/>
    <property type="match status" value="1"/>
</dbReference>
<evidence type="ECO:0000313" key="3">
    <source>
        <dbReference type="EMBL" id="NYE70920.1"/>
    </source>
</evidence>
<gene>
    <name evidence="3" type="ORF">BKA15_002249</name>
</gene>
<dbReference type="InterPro" id="IPR013538">
    <property type="entry name" value="ASHA1/2-like_C"/>
</dbReference>
<accession>A0A7Y9LBR2</accession>